<dbReference type="RefSeq" id="WP_347935771.1">
    <property type="nucleotide sequence ID" value="NZ_CP158160.1"/>
</dbReference>
<protein>
    <submittedName>
        <fullName evidence="1">Uncharacterized protein</fullName>
    </submittedName>
</protein>
<evidence type="ECO:0000313" key="1">
    <source>
        <dbReference type="EMBL" id="MEO9385962.1"/>
    </source>
</evidence>
<sequence>MGDSLEGMQLMKQAPETWRQWRRVWLGSCGSGRMLDGSGAQWRGDSDAPELRLTPALPLSPREDGVHLPSMQLWLPRERRYRLEAVGRGYRLLVRDWEGGLSDGEERLVLDGVKRMELRLLERQGCGETARWSWRAPGSWPAGQVPQAARLSLEWYPDDRETPVSQLELELALDAAPVCGAAR</sequence>
<keyword evidence="2" id="KW-1185">Reference proteome</keyword>
<comment type="caution">
    <text evidence="1">The sequence shown here is derived from an EMBL/GenBank/DDBJ whole genome shotgun (WGS) entry which is preliminary data.</text>
</comment>
<evidence type="ECO:0000313" key="2">
    <source>
        <dbReference type="Proteomes" id="UP001462502"/>
    </source>
</evidence>
<dbReference type="EMBL" id="JBDXMI010000001">
    <property type="protein sequence ID" value="MEO9385962.1"/>
    <property type="molecule type" value="Genomic_DNA"/>
</dbReference>
<name>A0ABV0IZ47_9NEIS</name>
<dbReference type="Proteomes" id="UP001462502">
    <property type="component" value="Unassembled WGS sequence"/>
</dbReference>
<proteinExistence type="predicted"/>
<accession>A0ABV0IZ47</accession>
<gene>
    <name evidence="1" type="ORF">ABI908_17840</name>
</gene>
<reference evidence="1 2" key="1">
    <citation type="submission" date="2024-05" db="EMBL/GenBank/DDBJ databases">
        <authorList>
            <person name="De Oliveira J.P."/>
            <person name="Noriler S.A."/>
            <person name="De Oliveira A.G."/>
            <person name="Sipoli D.S."/>
        </authorList>
    </citation>
    <scope>NUCLEOTIDE SEQUENCE [LARGE SCALE GENOMIC DNA]</scope>
    <source>
        <strain evidence="1 2">LABIM192</strain>
    </source>
</reference>
<organism evidence="1 2">
    <name type="scientific">Chromobacterium phragmitis</name>
    <dbReference type="NCBI Taxonomy" id="2202141"/>
    <lineage>
        <taxon>Bacteria</taxon>
        <taxon>Pseudomonadati</taxon>
        <taxon>Pseudomonadota</taxon>
        <taxon>Betaproteobacteria</taxon>
        <taxon>Neisseriales</taxon>
        <taxon>Chromobacteriaceae</taxon>
        <taxon>Chromobacterium</taxon>
    </lineage>
</organism>